<accession>A0A346NII2</accession>
<dbReference type="KEGG" id="salm:D0Y50_02530"/>
<dbReference type="RefSeq" id="WP_108565546.1">
    <property type="nucleotide sequence ID" value="NZ_CP031769.1"/>
</dbReference>
<name>A0A346NII2_9ALTE</name>
<dbReference type="EMBL" id="CP031769">
    <property type="protein sequence ID" value="AXR05339.1"/>
    <property type="molecule type" value="Genomic_DNA"/>
</dbReference>
<dbReference type="Pfam" id="PF06853">
    <property type="entry name" value="DUF1249"/>
    <property type="match status" value="1"/>
</dbReference>
<reference evidence="1 2" key="1">
    <citation type="submission" date="2018-08" db="EMBL/GenBank/DDBJ databases">
        <title>Salinimonas sediminis sp. nov., a piezophilic bacterium isolated from a deep-sea sediment sample from the New Britain Trench.</title>
        <authorList>
            <person name="Cao J."/>
        </authorList>
    </citation>
    <scope>NUCLEOTIDE SEQUENCE [LARGE SCALE GENOMIC DNA]</scope>
    <source>
        <strain evidence="1 2">N102</strain>
    </source>
</reference>
<organism evidence="1 2">
    <name type="scientific">Salinimonas sediminis</name>
    <dbReference type="NCBI Taxonomy" id="2303538"/>
    <lineage>
        <taxon>Bacteria</taxon>
        <taxon>Pseudomonadati</taxon>
        <taxon>Pseudomonadota</taxon>
        <taxon>Gammaproteobacteria</taxon>
        <taxon>Alteromonadales</taxon>
        <taxon>Alteromonadaceae</taxon>
        <taxon>Alteromonas/Salinimonas group</taxon>
        <taxon>Salinimonas</taxon>
    </lineage>
</organism>
<dbReference type="AlphaFoldDB" id="A0A346NII2"/>
<sequence>MQATCEVNYSRFLRVLPDCDTQDLCFEFTVGANLSYRITITEAARYTTSLMVEQLNAHTPAYLKPSMIVRLYHDARMAEVISSQNTGAFAPSYDYPNRNMRQRNEKQMVNQFLGEWLQFCLKHRPKVASEA</sequence>
<proteinExistence type="predicted"/>
<evidence type="ECO:0000313" key="1">
    <source>
        <dbReference type="EMBL" id="AXR05339.1"/>
    </source>
</evidence>
<dbReference type="PANTHER" id="PTHR38774">
    <property type="entry name" value="CYTOPLASMIC PROTEIN-RELATED"/>
    <property type="match status" value="1"/>
</dbReference>
<dbReference type="PANTHER" id="PTHR38774:SF1">
    <property type="entry name" value="CYTOPLASMIC PROTEIN"/>
    <property type="match status" value="1"/>
</dbReference>
<dbReference type="InterPro" id="IPR009659">
    <property type="entry name" value="DUF1249"/>
</dbReference>
<gene>
    <name evidence="1" type="ORF">D0Y50_02530</name>
</gene>
<evidence type="ECO:0000313" key="2">
    <source>
        <dbReference type="Proteomes" id="UP000262073"/>
    </source>
</evidence>
<protein>
    <submittedName>
        <fullName evidence="1">DUF1249 domain-containing protein</fullName>
    </submittedName>
</protein>
<dbReference type="OrthoDB" id="9793663at2"/>
<dbReference type="Proteomes" id="UP000262073">
    <property type="component" value="Chromosome"/>
</dbReference>
<keyword evidence="2" id="KW-1185">Reference proteome</keyword>